<dbReference type="GO" id="GO:0030154">
    <property type="term" value="P:cell differentiation"/>
    <property type="evidence" value="ECO:0007669"/>
    <property type="project" value="TreeGrafter"/>
</dbReference>
<feature type="domain" description="PNT" evidence="5">
    <location>
        <begin position="111"/>
        <end position="204"/>
    </location>
</feature>
<dbReference type="InterPro" id="IPR046328">
    <property type="entry name" value="ETS_fam"/>
</dbReference>
<evidence type="ECO:0000256" key="2">
    <source>
        <dbReference type="ARBA" id="ARBA00023125"/>
    </source>
</evidence>
<name>A0A6P4ZJL9_BRABE</name>
<dbReference type="InterPro" id="IPR036388">
    <property type="entry name" value="WH-like_DNA-bd_sf"/>
</dbReference>
<feature type="domain" description="ETS" evidence="4">
    <location>
        <begin position="332"/>
        <end position="417"/>
    </location>
</feature>
<dbReference type="SUPFAM" id="SSF46785">
    <property type="entry name" value="Winged helix' DNA-binding domain"/>
    <property type="match status" value="1"/>
</dbReference>
<comment type="similarity">
    <text evidence="1 3">Belongs to the ETS family.</text>
</comment>
<protein>
    <submittedName>
        <fullName evidence="7">ETS-related transcription factor Elf-3-like isoform X1</fullName>
    </submittedName>
</protein>
<reference evidence="7" key="1">
    <citation type="submission" date="2025-08" db="UniProtKB">
        <authorList>
            <consortium name="RefSeq"/>
        </authorList>
    </citation>
    <scope>IDENTIFICATION</scope>
    <source>
        <tissue evidence="7">Gonad</tissue>
    </source>
</reference>
<accession>A0A6P4ZJL9</accession>
<dbReference type="SMART" id="SM00251">
    <property type="entry name" value="SAM_PNT"/>
    <property type="match status" value="1"/>
</dbReference>
<dbReference type="AlphaFoldDB" id="A0A6P4ZJL9"/>
<sequence length="423" mass="47871">MAAVDIRLPWLDKFDGTFKSKSKCRGSKQLLMMMDKGFERGPCNDWTAHALHSQGPSMSKIAELTRLSIEQSTEEGSTTLFTMERYTALPSCSADNIPDLDSVLGTCINDLKRSNKKDMCRILCLSEDVASWTPQNVHDWLEWVGKEYELPKEKLAQALTNFDNRQLTGLHLCSLTLENFCSLFPRDNGGDLVYGLLQGWKDDFADTFTDGSAYGPPVFPADTDQPHQEIMGPGDPMLPGPVPEQAQWNPSWPMDSRQRYDSSACSIGTISPGGSSSTDGCCAQTAAVKIEISDTEDDEIDLSYLRRKGWRNPVPTASGPGYPKKRRSGGQPILWLFLHDCLAKPEEWSHAIKWVNRTEGIFQFSSEHKEKVARRWGEIKGNRCVMSYQKMARSLRNYSNNNIVMKKVRRKLQYQFLPQWRHV</sequence>
<comment type="subcellular location">
    <subcellularLocation>
        <location evidence="3">Nucleus</location>
    </subcellularLocation>
</comment>
<dbReference type="PROSITE" id="PS50061">
    <property type="entry name" value="ETS_DOMAIN_3"/>
    <property type="match status" value="1"/>
</dbReference>
<dbReference type="Pfam" id="PF02198">
    <property type="entry name" value="SAM_PNT"/>
    <property type="match status" value="1"/>
</dbReference>
<evidence type="ECO:0000259" key="5">
    <source>
        <dbReference type="PROSITE" id="PS51433"/>
    </source>
</evidence>
<gene>
    <name evidence="7" type="primary">LOC109482972</name>
</gene>
<dbReference type="PANTHER" id="PTHR11849:SF184">
    <property type="entry name" value="ETS DOMAIN-CONTAINING PROTEIN"/>
    <property type="match status" value="1"/>
</dbReference>
<evidence type="ECO:0000256" key="1">
    <source>
        <dbReference type="ARBA" id="ARBA00005562"/>
    </source>
</evidence>
<dbReference type="GO" id="GO:0005634">
    <property type="term" value="C:nucleus"/>
    <property type="evidence" value="ECO:0007669"/>
    <property type="project" value="UniProtKB-SubCell"/>
</dbReference>
<dbReference type="PANTHER" id="PTHR11849">
    <property type="entry name" value="ETS"/>
    <property type="match status" value="1"/>
</dbReference>
<evidence type="ECO:0000313" key="7">
    <source>
        <dbReference type="RefSeq" id="XP_019641430.1"/>
    </source>
</evidence>
<dbReference type="InterPro" id="IPR013761">
    <property type="entry name" value="SAM/pointed_sf"/>
</dbReference>
<dbReference type="InterPro" id="IPR036390">
    <property type="entry name" value="WH_DNA-bd_sf"/>
</dbReference>
<dbReference type="PRINTS" id="PR00454">
    <property type="entry name" value="ETSDOMAIN"/>
</dbReference>
<proteinExistence type="inferred from homology"/>
<dbReference type="Gene3D" id="1.10.150.50">
    <property type="entry name" value="Transcription Factor, Ets-1"/>
    <property type="match status" value="1"/>
</dbReference>
<keyword evidence="6" id="KW-1185">Reference proteome</keyword>
<dbReference type="PROSITE" id="PS51433">
    <property type="entry name" value="PNT"/>
    <property type="match status" value="1"/>
</dbReference>
<dbReference type="OrthoDB" id="10043646at2759"/>
<dbReference type="GeneID" id="109482972"/>
<dbReference type="GO" id="GO:0043565">
    <property type="term" value="F:sequence-specific DNA binding"/>
    <property type="evidence" value="ECO:0007669"/>
    <property type="project" value="InterPro"/>
</dbReference>
<dbReference type="KEGG" id="bbel:109482972"/>
<dbReference type="Proteomes" id="UP000515135">
    <property type="component" value="Unplaced"/>
</dbReference>
<keyword evidence="2 3" id="KW-0238">DNA-binding</keyword>
<evidence type="ECO:0000313" key="6">
    <source>
        <dbReference type="Proteomes" id="UP000515135"/>
    </source>
</evidence>
<organism evidence="6 7">
    <name type="scientific">Branchiostoma belcheri</name>
    <name type="common">Amphioxus</name>
    <dbReference type="NCBI Taxonomy" id="7741"/>
    <lineage>
        <taxon>Eukaryota</taxon>
        <taxon>Metazoa</taxon>
        <taxon>Chordata</taxon>
        <taxon>Cephalochordata</taxon>
        <taxon>Leptocardii</taxon>
        <taxon>Amphioxiformes</taxon>
        <taxon>Branchiostomatidae</taxon>
        <taxon>Branchiostoma</taxon>
    </lineage>
</organism>
<dbReference type="SUPFAM" id="SSF47769">
    <property type="entry name" value="SAM/Pointed domain"/>
    <property type="match status" value="1"/>
</dbReference>
<dbReference type="SMART" id="SM00413">
    <property type="entry name" value="ETS"/>
    <property type="match status" value="1"/>
</dbReference>
<dbReference type="InterPro" id="IPR000418">
    <property type="entry name" value="Ets_dom"/>
</dbReference>
<dbReference type="InterPro" id="IPR003118">
    <property type="entry name" value="Pointed_dom"/>
</dbReference>
<evidence type="ECO:0000256" key="3">
    <source>
        <dbReference type="RuleBase" id="RU004019"/>
    </source>
</evidence>
<dbReference type="PROSITE" id="PS00346">
    <property type="entry name" value="ETS_DOMAIN_2"/>
    <property type="match status" value="1"/>
</dbReference>
<dbReference type="Pfam" id="PF00178">
    <property type="entry name" value="Ets"/>
    <property type="match status" value="1"/>
</dbReference>
<evidence type="ECO:0000259" key="4">
    <source>
        <dbReference type="PROSITE" id="PS50061"/>
    </source>
</evidence>
<dbReference type="RefSeq" id="XP_019641430.1">
    <property type="nucleotide sequence ID" value="XM_019785871.1"/>
</dbReference>
<dbReference type="GO" id="GO:0000981">
    <property type="term" value="F:DNA-binding transcription factor activity, RNA polymerase II-specific"/>
    <property type="evidence" value="ECO:0007669"/>
    <property type="project" value="TreeGrafter"/>
</dbReference>
<dbReference type="Gene3D" id="1.10.10.10">
    <property type="entry name" value="Winged helix-like DNA-binding domain superfamily/Winged helix DNA-binding domain"/>
    <property type="match status" value="1"/>
</dbReference>
<keyword evidence="3" id="KW-0539">Nucleus</keyword>